<dbReference type="EMBL" id="RWGX01000003">
    <property type="protein sequence ID" value="RVU88864.1"/>
    <property type="molecule type" value="Genomic_DNA"/>
</dbReference>
<accession>A0AA94F124</accession>
<dbReference type="InterPro" id="IPR007730">
    <property type="entry name" value="SPOR-like_dom"/>
</dbReference>
<evidence type="ECO:0000313" key="2">
    <source>
        <dbReference type="EMBL" id="RVU88864.1"/>
    </source>
</evidence>
<protein>
    <submittedName>
        <fullName evidence="2">SPOR domain-containing protein</fullName>
    </submittedName>
</protein>
<evidence type="ECO:0000259" key="1">
    <source>
        <dbReference type="PROSITE" id="PS51724"/>
    </source>
</evidence>
<reference evidence="2" key="1">
    <citation type="submission" date="2018-12" db="EMBL/GenBank/DDBJ databases">
        <title>Draft genome sequence of Flaovobacterium columnare BGFS27 isolated from channel catfish in Alabama.</title>
        <authorList>
            <person name="Cai W."/>
            <person name="Arias C."/>
        </authorList>
    </citation>
    <scope>NUCLEOTIDE SEQUENCE [LARGE SCALE GENOMIC DNA]</scope>
    <source>
        <strain evidence="2">BGFS27</strain>
    </source>
</reference>
<dbReference type="Pfam" id="PF18174">
    <property type="entry name" value="HU-CCDC81_bac_1"/>
    <property type="match status" value="1"/>
</dbReference>
<dbReference type="InterPro" id="IPR040495">
    <property type="entry name" value="HU-CCDC81_bac_1"/>
</dbReference>
<dbReference type="Pfam" id="PF05036">
    <property type="entry name" value="SPOR"/>
    <property type="match status" value="1"/>
</dbReference>
<feature type="domain" description="SPOR" evidence="1">
    <location>
        <begin position="238"/>
        <end position="316"/>
    </location>
</feature>
<sequence>MNIEQYISELLYRYQCVIIPNIGAFLTETITTTVQENITTFFPPKKVVSFNSYIKNNDGLLANHIALQEGISYTIAVAKLDSLVKEWEQNLQRREFIILKNIGILKYNIENHIVFEAFEHTNYLTSSFGLTSLVSPTIKREVLKTIVPQETIKILEEEEKEEPILGLPQKKNPFRNFLKYTAILAVGVGSGTFGYLSYLEQEEQSKSLTVQKEVQKEVETKLQEATFFIENPVHLNSEKKTLAFHLVAGSFRSLSNAERAVNELKAKGFPDAKIIDQNEQGLFPVFYGSYATYTDAQHQLTTIQEKDNPEAWLLIKNL</sequence>
<dbReference type="GeneID" id="56894160"/>
<dbReference type="InterPro" id="IPR041268">
    <property type="entry name" value="HU-CCDC81_bac_2"/>
</dbReference>
<dbReference type="InterPro" id="IPR036680">
    <property type="entry name" value="SPOR-like_sf"/>
</dbReference>
<dbReference type="Pfam" id="PF18175">
    <property type="entry name" value="HU-CCDC81_bac_2"/>
    <property type="match status" value="1"/>
</dbReference>
<dbReference type="GO" id="GO:0042834">
    <property type="term" value="F:peptidoglycan binding"/>
    <property type="evidence" value="ECO:0007669"/>
    <property type="project" value="InterPro"/>
</dbReference>
<organism evidence="2">
    <name type="scientific">Flavobacterium columnare</name>
    <dbReference type="NCBI Taxonomy" id="996"/>
    <lineage>
        <taxon>Bacteria</taxon>
        <taxon>Pseudomonadati</taxon>
        <taxon>Bacteroidota</taxon>
        <taxon>Flavobacteriia</taxon>
        <taxon>Flavobacteriales</taxon>
        <taxon>Flavobacteriaceae</taxon>
        <taxon>Flavobacterium</taxon>
    </lineage>
</organism>
<dbReference type="PROSITE" id="PS51724">
    <property type="entry name" value="SPOR"/>
    <property type="match status" value="1"/>
</dbReference>
<gene>
    <name evidence="2" type="ORF">EJB19_01545</name>
</gene>
<dbReference type="AlphaFoldDB" id="A0AA94F124"/>
<dbReference type="SUPFAM" id="SSF110997">
    <property type="entry name" value="Sporulation related repeat"/>
    <property type="match status" value="1"/>
</dbReference>
<comment type="caution">
    <text evidence="2">The sequence shown here is derived from an EMBL/GenBank/DDBJ whole genome shotgun (WGS) entry which is preliminary data.</text>
</comment>
<dbReference type="KEGG" id="fcv:AWN65_00015"/>
<proteinExistence type="predicted"/>
<dbReference type="RefSeq" id="WP_060381279.1">
    <property type="nucleotide sequence ID" value="NZ_MTDB01000003.1"/>
</dbReference>
<dbReference type="Gene3D" id="3.30.70.1070">
    <property type="entry name" value="Sporulation related repeat"/>
    <property type="match status" value="1"/>
</dbReference>
<name>A0AA94F124_9FLAO</name>